<dbReference type="RefSeq" id="WP_380803432.1">
    <property type="nucleotide sequence ID" value="NZ_JBHUIV010000018.1"/>
</dbReference>
<dbReference type="Proteomes" id="UP001597414">
    <property type="component" value="Unassembled WGS sequence"/>
</dbReference>
<accession>A0ABW5B9B8</accession>
<evidence type="ECO:0008006" key="3">
    <source>
        <dbReference type="Google" id="ProtNLM"/>
    </source>
</evidence>
<protein>
    <recommendedName>
        <fullName evidence="3">PepSY domain-containing protein</fullName>
    </recommendedName>
</protein>
<evidence type="ECO:0000313" key="1">
    <source>
        <dbReference type="EMBL" id="MFD2202478.1"/>
    </source>
</evidence>
<gene>
    <name evidence="1" type="ORF">ACFSKV_12960</name>
</gene>
<proteinExistence type="predicted"/>
<reference evidence="2" key="1">
    <citation type="journal article" date="2019" name="Int. J. Syst. Evol. Microbiol.">
        <title>The Global Catalogue of Microorganisms (GCM) 10K type strain sequencing project: providing services to taxonomists for standard genome sequencing and annotation.</title>
        <authorList>
            <consortium name="The Broad Institute Genomics Platform"/>
            <consortium name="The Broad Institute Genome Sequencing Center for Infectious Disease"/>
            <person name="Wu L."/>
            <person name="Ma J."/>
        </authorList>
    </citation>
    <scope>NUCLEOTIDE SEQUENCE [LARGE SCALE GENOMIC DNA]</scope>
    <source>
        <strain evidence="2">KCTC 19812</strain>
    </source>
</reference>
<comment type="caution">
    <text evidence="1">The sequence shown here is derived from an EMBL/GenBank/DDBJ whole genome shotgun (WGS) entry which is preliminary data.</text>
</comment>
<keyword evidence="2" id="KW-1185">Reference proteome</keyword>
<name>A0ABW5B9B8_9BACT</name>
<dbReference type="EMBL" id="JBHUIV010000018">
    <property type="protein sequence ID" value="MFD2202478.1"/>
    <property type="molecule type" value="Genomic_DNA"/>
</dbReference>
<sequence length="106" mass="12166">MKKQLLITAIFMLGLFVSPLMSMPIPSLKESLDFINDQEKVQLDPNHLPEKVKNTIENNEEIKDLPITQAWQIIEEDGTSHFKVKFDIGGEELIKIYDPEGKEIID</sequence>
<evidence type="ECO:0000313" key="2">
    <source>
        <dbReference type="Proteomes" id="UP001597414"/>
    </source>
</evidence>
<organism evidence="1 2">
    <name type="scientific">Shivajiella indica</name>
    <dbReference type="NCBI Taxonomy" id="872115"/>
    <lineage>
        <taxon>Bacteria</taxon>
        <taxon>Pseudomonadati</taxon>
        <taxon>Bacteroidota</taxon>
        <taxon>Cytophagia</taxon>
        <taxon>Cytophagales</taxon>
        <taxon>Cyclobacteriaceae</taxon>
        <taxon>Shivajiella</taxon>
    </lineage>
</organism>